<accession>A0A149PH58</accession>
<comment type="caution">
    <text evidence="1">The sequence shown here is derived from an EMBL/GenBank/DDBJ whole genome shotgun (WGS) entry which is preliminary data.</text>
</comment>
<evidence type="ECO:0000313" key="1">
    <source>
        <dbReference type="EMBL" id="KXU84405.1"/>
    </source>
</evidence>
<dbReference type="Proteomes" id="UP000075613">
    <property type="component" value="Unassembled WGS sequence"/>
</dbReference>
<organism evidence="1 2">
    <name type="scientific">Paraburkholderia monticola</name>
    <dbReference type="NCBI Taxonomy" id="1399968"/>
    <lineage>
        <taxon>Bacteria</taxon>
        <taxon>Pseudomonadati</taxon>
        <taxon>Pseudomonadota</taxon>
        <taxon>Betaproteobacteria</taxon>
        <taxon>Burkholderiales</taxon>
        <taxon>Burkholderiaceae</taxon>
        <taxon>Paraburkholderia</taxon>
    </lineage>
</organism>
<sequence length="1374" mass="156205">MKVGRVAFSILIFFVSLRICNAVYAILIQHFPQNNIDKITKDLANIFKLHKLFSDLSDFLHLQVNSSNLIISTIMFVVAWIRFWPRIAFFTLSGKDREVLGDINERARESYFFLDDAFGLDTQIPKQLDSPQIRRQLWQAVSDAKRSHALRTMFVEFVGSLMRRAMAFIGALSSKFPVFVMRWFHWDIGQVGTPRVAFLRDWRPRCPTLMLVDFSSADKPKEIKSQLATTETDYAYPVQLFGFGAWPDVRAELNSPGAFQVSYSEDEFEAREWLVAELKHNIKETILRQREHCGVLALRAPMGWGKTAFSLGLVDQSRQGTRIVNSQEWLDARQAIWVQPDGLHVDGWAFARRERNEQRQLNRLSFELRTVVLQLDKCTRARLGLDMKLGNVETEKSASAIMADLIRECSNLYKEKQKSDAGFAPIVLLLDAFDELHLAIQGTDSNVESFLPDELATGVILVLTTRDWVLRSGNEMGFGKWPSKKMDFWLEDKKDLSAKDHEYQDHCNADLNGFITRRLRTIDKECGTRLEDNHDVSDHVFAAAKGYFIVAAGLLSPDSEASERESERKASFKARMKRWDTQHSYRDDLPSGPSDYFKHQIDEKIRYLGSTLPNSPQGGPVEAEAIACRAKALLYLAAWTDQPLPFNAFLDAIELMHTGLRNGDDRSREAWRKLWHEDIQPEFDRPMLDRYLRGLRGVLVTPSILRLTPHKGHHSGFAHPRIRESLREELHQEQHDNELQAVRAHWCALVKRYLESSGGSAAADEFGADLKTYLDRYGVSHLIDAGELAGAINLHNKLAERLPEDSPDLAAQVREIATAISAAANADDSSMPNTEDGRRKVRQWYAQLPAIEGKSLFDFLKHRLYLTGLYTAVLITLLRYSHRPEGWGDLATSFDACAANSDLVLRHDWGEAFASVWHDMSRRKEIEDELERMRTEHSSPGQDDLVAYLREIAGYALKHLWGDDLQPAPAGAVDSTVGLGHYRADVIRDYGGEREGYSSPTDRMIATELLLAHAIAHDDANPLTDLTEQLFRPKWDYHLCDVLDLGYVVAARNEESLRRYRESPDAFPGPQPVRERCADNHRVVLDLGYTLRNSEFGRRHPGLAELFESGPRGAESYQQQLLSANTDLDSRIRSLDHDLEELCRSKTLPPAGETRNEPLDAIKVLLSHPLWNVTEIVTTALTDVSWGWPPSAQARLIDSLLDPGNWKVRYGAVDLAFNLGERSGYDYAHFVRVVLHLHARNEAQCRVVGLMTEEVLSWLSNPWSGPVAQRWLDSDDHDASVLRSVITRWVGKPPGATLPDGWQRDSWQLENIYLLFSMLKSKNPQLMNKLLPREQANWNPVFLGDEPFYQLGHTAFLRRIESNWTGPTLGTGAL</sequence>
<proteinExistence type="predicted"/>
<protein>
    <submittedName>
        <fullName evidence="1">Uncharacterized protein</fullName>
    </submittedName>
</protein>
<keyword evidence="2" id="KW-1185">Reference proteome</keyword>
<evidence type="ECO:0000313" key="2">
    <source>
        <dbReference type="Proteomes" id="UP000075613"/>
    </source>
</evidence>
<gene>
    <name evidence="1" type="ORF">CI15_23335</name>
</gene>
<reference evidence="1 2" key="1">
    <citation type="journal article" date="2015" name="Int. J. Syst. Evol. Microbiol.">
        <title>Burkholderia monticola sp. nov., isolated from mountain soil.</title>
        <authorList>
            <person name="Baek I."/>
            <person name="Seo B."/>
            <person name="Lee I."/>
            <person name="Yi H."/>
            <person name="Chun J."/>
        </authorList>
    </citation>
    <scope>NUCLEOTIDE SEQUENCE [LARGE SCALE GENOMIC DNA]</scope>
    <source>
        <strain evidence="1 2">JC2948</strain>
    </source>
</reference>
<name>A0A149PH58_9BURK</name>
<dbReference type="EMBL" id="LRBG01000036">
    <property type="protein sequence ID" value="KXU84405.1"/>
    <property type="molecule type" value="Genomic_DNA"/>
</dbReference>